<dbReference type="Pfam" id="PF07786">
    <property type="entry name" value="HGSNAT_cat"/>
    <property type="match status" value="1"/>
</dbReference>
<feature type="transmembrane region" description="Helical" evidence="2">
    <location>
        <begin position="248"/>
        <end position="265"/>
    </location>
</feature>
<feature type="transmembrane region" description="Helical" evidence="2">
    <location>
        <begin position="367"/>
        <end position="386"/>
    </location>
</feature>
<dbReference type="GeneID" id="79793118"/>
<feature type="transmembrane region" description="Helical" evidence="2">
    <location>
        <begin position="218"/>
        <end position="236"/>
    </location>
</feature>
<keyword evidence="2" id="KW-1133">Transmembrane helix</keyword>
<keyword evidence="2" id="KW-0472">Membrane</keyword>
<accession>A0ABY9AJT3</accession>
<name>A0ABY9AJT3_PARCI</name>
<dbReference type="InterPro" id="IPR012429">
    <property type="entry name" value="HGSNAT_cat"/>
</dbReference>
<evidence type="ECO:0000256" key="1">
    <source>
        <dbReference type="SAM" id="MobiDB-lite"/>
    </source>
</evidence>
<feature type="transmembrane region" description="Helical" evidence="2">
    <location>
        <begin position="139"/>
        <end position="160"/>
    </location>
</feature>
<keyword evidence="5" id="KW-1185">Reference proteome</keyword>
<evidence type="ECO:0000259" key="3">
    <source>
        <dbReference type="Pfam" id="PF07786"/>
    </source>
</evidence>
<sequence length="405" mass="44164">MPSSPTSAPPLSSVPPATPAASAASATPRLVSIDALRGLVIVFMLLDHVRETFFMHHQVTDPMAVADTPPAVFFSRLLAHLCAPVFIFLAGLSACLYGSRQPDGRRAATVFLAQRGLFLVVLELTVVNFAWTFQWPPQVVYLQVIWVIGLSMLALALLLWLPRGVLVAVGLLLVAGHNLLDGVHFPAGHALHVPWAILHDRGWLALGDGLRMRTSYPLLPWIGVIALGYAAGPWFTAGAGAGQRRRRLVAWSAGALALFMALRWLNAYGDHPRAVGATPLETVMGFLNVTKYPPSLLFVALTLGIGLALLAAFERVPARAGWMRVLVAFGAAPMFFYVLHLYVLKVLYLGALGLWGPNQGRYFGFDAVWQVWLCTAVLATLLYGPVRAFGTFKARRKDLAWLRFL</sequence>
<dbReference type="PANTHER" id="PTHR40407">
    <property type="entry name" value="MEMBRANE PROTEIN-LIKE PROTEIN"/>
    <property type="match status" value="1"/>
</dbReference>
<feature type="compositionally biased region" description="Low complexity" evidence="1">
    <location>
        <begin position="1"/>
        <end position="11"/>
    </location>
</feature>
<evidence type="ECO:0000256" key="2">
    <source>
        <dbReference type="SAM" id="Phobius"/>
    </source>
</evidence>
<evidence type="ECO:0000313" key="5">
    <source>
        <dbReference type="Proteomes" id="UP001242732"/>
    </source>
</evidence>
<feature type="region of interest" description="Disordered" evidence="1">
    <location>
        <begin position="1"/>
        <end position="20"/>
    </location>
</feature>
<evidence type="ECO:0000313" key="4">
    <source>
        <dbReference type="EMBL" id="WIY47205.1"/>
    </source>
</evidence>
<proteinExistence type="predicted"/>
<feature type="domain" description="Heparan-alpha-glucosaminide N-acetyltransferase catalytic" evidence="3">
    <location>
        <begin position="29"/>
        <end position="251"/>
    </location>
</feature>
<dbReference type="EMBL" id="CP127363">
    <property type="protein sequence ID" value="WIY47205.1"/>
    <property type="molecule type" value="Genomic_DNA"/>
</dbReference>
<feature type="transmembrane region" description="Helical" evidence="2">
    <location>
        <begin position="165"/>
        <end position="185"/>
    </location>
</feature>
<feature type="transmembrane region" description="Helical" evidence="2">
    <location>
        <begin position="295"/>
        <end position="313"/>
    </location>
</feature>
<feature type="transmembrane region" description="Helical" evidence="2">
    <location>
        <begin position="110"/>
        <end position="133"/>
    </location>
</feature>
<keyword evidence="2" id="KW-0812">Transmembrane</keyword>
<organism evidence="4 5">
    <name type="scientific">Paracidovorax citrulli</name>
    <name type="common">Acidovorax citrulli</name>
    <dbReference type="NCBI Taxonomy" id="80869"/>
    <lineage>
        <taxon>Bacteria</taxon>
        <taxon>Pseudomonadati</taxon>
        <taxon>Pseudomonadota</taxon>
        <taxon>Betaproteobacteria</taxon>
        <taxon>Burkholderiales</taxon>
        <taxon>Comamonadaceae</taxon>
        <taxon>Paracidovorax</taxon>
    </lineage>
</organism>
<reference evidence="4 5" key="1">
    <citation type="submission" date="2023-06" db="EMBL/GenBank/DDBJ databases">
        <authorList>
            <person name="Ham H."/>
            <person name="Park D.S."/>
        </authorList>
    </citation>
    <scope>NUCLEOTIDE SEQUENCE [LARGE SCALE GENOMIC DNA]</scope>
    <source>
        <strain evidence="4 5">KACC 17005</strain>
    </source>
</reference>
<dbReference type="PANTHER" id="PTHR40407:SF1">
    <property type="entry name" value="HEPARAN-ALPHA-GLUCOSAMINIDE N-ACETYLTRANSFERASE CATALYTIC DOMAIN-CONTAINING PROTEIN"/>
    <property type="match status" value="1"/>
</dbReference>
<feature type="transmembrane region" description="Helical" evidence="2">
    <location>
        <begin position="325"/>
        <end position="347"/>
    </location>
</feature>
<feature type="transmembrane region" description="Helical" evidence="2">
    <location>
        <begin position="77"/>
        <end position="98"/>
    </location>
</feature>
<dbReference type="Proteomes" id="UP001242732">
    <property type="component" value="Chromosome"/>
</dbReference>
<gene>
    <name evidence="4" type="ORF">QRO08_15300</name>
</gene>
<dbReference type="RefSeq" id="WP_011794996.1">
    <property type="nucleotide sequence ID" value="NZ_CP023687.1"/>
</dbReference>
<protein>
    <submittedName>
        <fullName evidence="4">Heparan-alpha-glucosaminide N-acetyltransferase domain-containing protein</fullName>
    </submittedName>
</protein>